<organism evidence="2 3">
    <name type="scientific">Austropuccinia psidii MF-1</name>
    <dbReference type="NCBI Taxonomy" id="1389203"/>
    <lineage>
        <taxon>Eukaryota</taxon>
        <taxon>Fungi</taxon>
        <taxon>Dikarya</taxon>
        <taxon>Basidiomycota</taxon>
        <taxon>Pucciniomycotina</taxon>
        <taxon>Pucciniomycetes</taxon>
        <taxon>Pucciniales</taxon>
        <taxon>Sphaerophragmiaceae</taxon>
        <taxon>Austropuccinia</taxon>
    </lineage>
</organism>
<accession>A0A9Q3BAB3</accession>
<feature type="compositionally biased region" description="Polar residues" evidence="1">
    <location>
        <begin position="127"/>
        <end position="163"/>
    </location>
</feature>
<gene>
    <name evidence="2" type="ORF">O181_001203</name>
</gene>
<keyword evidence="3" id="KW-1185">Reference proteome</keyword>
<feature type="compositionally biased region" description="Basic and acidic residues" evidence="1">
    <location>
        <begin position="181"/>
        <end position="192"/>
    </location>
</feature>
<feature type="compositionally biased region" description="Polar residues" evidence="1">
    <location>
        <begin position="34"/>
        <end position="58"/>
    </location>
</feature>
<dbReference type="AlphaFoldDB" id="A0A9Q3BAB3"/>
<evidence type="ECO:0000313" key="2">
    <source>
        <dbReference type="EMBL" id="MBW0461488.1"/>
    </source>
</evidence>
<feature type="compositionally biased region" description="Basic residues" evidence="1">
    <location>
        <begin position="164"/>
        <end position="174"/>
    </location>
</feature>
<protein>
    <submittedName>
        <fullName evidence="2">Uncharacterized protein</fullName>
    </submittedName>
</protein>
<proteinExistence type="predicted"/>
<evidence type="ECO:0000256" key="1">
    <source>
        <dbReference type="SAM" id="MobiDB-lite"/>
    </source>
</evidence>
<name>A0A9Q3BAB3_9BASI</name>
<sequence>MVYGKITEGNHTYSSTHLPIKQKPQTRGLGGYGSSSSAPPTPQRSFPMQHGQQEVQPSITLGITWSKLTEDMSQRDILQRPYGNHQRMESHQAVQTPGEEGNQIRENQATIQTIEEHLNQRGPTLIPSGSQGVDQPSSPLTSHHSGTSRSVAKSHHSPQSQVFSRRRKGYKGKNKTSSSQRQKESERMIQKL</sequence>
<feature type="region of interest" description="Disordered" evidence="1">
    <location>
        <begin position="84"/>
        <end position="106"/>
    </location>
</feature>
<comment type="caution">
    <text evidence="2">The sequence shown here is derived from an EMBL/GenBank/DDBJ whole genome shotgun (WGS) entry which is preliminary data.</text>
</comment>
<feature type="region of interest" description="Disordered" evidence="1">
    <location>
        <begin position="1"/>
        <end position="58"/>
    </location>
</feature>
<reference evidence="2" key="1">
    <citation type="submission" date="2021-03" db="EMBL/GenBank/DDBJ databases">
        <title>Draft genome sequence of rust myrtle Austropuccinia psidii MF-1, a brazilian biotype.</title>
        <authorList>
            <person name="Quecine M.C."/>
            <person name="Pachon D.M.R."/>
            <person name="Bonatelli M.L."/>
            <person name="Correr F.H."/>
            <person name="Franceschini L.M."/>
            <person name="Leite T.F."/>
            <person name="Margarido G.R.A."/>
            <person name="Almeida C.A."/>
            <person name="Ferrarezi J.A."/>
            <person name="Labate C.A."/>
        </authorList>
    </citation>
    <scope>NUCLEOTIDE SEQUENCE</scope>
    <source>
        <strain evidence="2">MF-1</strain>
    </source>
</reference>
<evidence type="ECO:0000313" key="3">
    <source>
        <dbReference type="Proteomes" id="UP000765509"/>
    </source>
</evidence>
<dbReference type="EMBL" id="AVOT02000166">
    <property type="protein sequence ID" value="MBW0461488.1"/>
    <property type="molecule type" value="Genomic_DNA"/>
</dbReference>
<feature type="region of interest" description="Disordered" evidence="1">
    <location>
        <begin position="121"/>
        <end position="192"/>
    </location>
</feature>
<dbReference type="Proteomes" id="UP000765509">
    <property type="component" value="Unassembled WGS sequence"/>
</dbReference>